<dbReference type="InParanoid" id="D6WPW9"/>
<dbReference type="Proteomes" id="UP000007266">
    <property type="component" value="Linkage group 7"/>
</dbReference>
<protein>
    <recommendedName>
        <fullName evidence="4">Neuropeptide-like 4</fullName>
    </recommendedName>
</protein>
<gene>
    <name evidence="2" type="primary">AUGUSTUS-3.0.2_09009</name>
    <name evidence="2" type="ORF">TcasGA2_TC009009</name>
</gene>
<reference evidence="2 3" key="1">
    <citation type="journal article" date="2008" name="Nature">
        <title>The genome of the model beetle and pest Tribolium castaneum.</title>
        <authorList>
            <consortium name="Tribolium Genome Sequencing Consortium"/>
            <person name="Richards S."/>
            <person name="Gibbs R.A."/>
            <person name="Weinstock G.M."/>
            <person name="Brown S.J."/>
            <person name="Denell R."/>
            <person name="Beeman R.W."/>
            <person name="Gibbs R."/>
            <person name="Beeman R.W."/>
            <person name="Brown S.J."/>
            <person name="Bucher G."/>
            <person name="Friedrich M."/>
            <person name="Grimmelikhuijzen C.J."/>
            <person name="Klingler M."/>
            <person name="Lorenzen M."/>
            <person name="Richards S."/>
            <person name="Roth S."/>
            <person name="Schroder R."/>
            <person name="Tautz D."/>
            <person name="Zdobnov E.M."/>
            <person name="Muzny D."/>
            <person name="Gibbs R.A."/>
            <person name="Weinstock G.M."/>
            <person name="Attaway T."/>
            <person name="Bell S."/>
            <person name="Buhay C.J."/>
            <person name="Chandrabose M.N."/>
            <person name="Chavez D."/>
            <person name="Clerk-Blankenburg K.P."/>
            <person name="Cree A."/>
            <person name="Dao M."/>
            <person name="Davis C."/>
            <person name="Chacko J."/>
            <person name="Dinh H."/>
            <person name="Dugan-Rocha S."/>
            <person name="Fowler G."/>
            <person name="Garner T.T."/>
            <person name="Garnes J."/>
            <person name="Gnirke A."/>
            <person name="Hawes A."/>
            <person name="Hernandez J."/>
            <person name="Hines S."/>
            <person name="Holder M."/>
            <person name="Hume J."/>
            <person name="Jhangiani S.N."/>
            <person name="Joshi V."/>
            <person name="Khan Z.M."/>
            <person name="Jackson L."/>
            <person name="Kovar C."/>
            <person name="Kowis A."/>
            <person name="Lee S."/>
            <person name="Lewis L.R."/>
            <person name="Margolis J."/>
            <person name="Morgan M."/>
            <person name="Nazareth L.V."/>
            <person name="Nguyen N."/>
            <person name="Okwuonu G."/>
            <person name="Parker D."/>
            <person name="Richards S."/>
            <person name="Ruiz S.J."/>
            <person name="Santibanez J."/>
            <person name="Savard J."/>
            <person name="Scherer S.E."/>
            <person name="Schneider B."/>
            <person name="Sodergren E."/>
            <person name="Tautz D."/>
            <person name="Vattahil S."/>
            <person name="Villasana D."/>
            <person name="White C.S."/>
            <person name="Wright R."/>
            <person name="Park Y."/>
            <person name="Beeman R.W."/>
            <person name="Lord J."/>
            <person name="Oppert B."/>
            <person name="Lorenzen M."/>
            <person name="Brown S."/>
            <person name="Wang L."/>
            <person name="Savard J."/>
            <person name="Tautz D."/>
            <person name="Richards S."/>
            <person name="Weinstock G."/>
            <person name="Gibbs R.A."/>
            <person name="Liu Y."/>
            <person name="Worley K."/>
            <person name="Weinstock G."/>
            <person name="Elsik C.G."/>
            <person name="Reese J.T."/>
            <person name="Elhaik E."/>
            <person name="Landan G."/>
            <person name="Graur D."/>
            <person name="Arensburger P."/>
            <person name="Atkinson P."/>
            <person name="Beeman R.W."/>
            <person name="Beidler J."/>
            <person name="Brown S.J."/>
            <person name="Demuth J.P."/>
            <person name="Drury D.W."/>
            <person name="Du Y.Z."/>
            <person name="Fujiwara H."/>
            <person name="Lorenzen M."/>
            <person name="Maselli V."/>
            <person name="Osanai M."/>
            <person name="Park Y."/>
            <person name="Robertson H.M."/>
            <person name="Tu Z."/>
            <person name="Wang J.J."/>
            <person name="Wang S."/>
            <person name="Richards S."/>
            <person name="Song H."/>
            <person name="Zhang L."/>
            <person name="Sodergren E."/>
            <person name="Werner D."/>
            <person name="Stanke M."/>
            <person name="Morgenstern B."/>
            <person name="Solovyev V."/>
            <person name="Kosarev P."/>
            <person name="Brown G."/>
            <person name="Chen H.C."/>
            <person name="Ermolaeva O."/>
            <person name="Hlavina W."/>
            <person name="Kapustin Y."/>
            <person name="Kiryutin B."/>
            <person name="Kitts P."/>
            <person name="Maglott D."/>
            <person name="Pruitt K."/>
            <person name="Sapojnikov V."/>
            <person name="Souvorov A."/>
            <person name="Mackey A.J."/>
            <person name="Waterhouse R.M."/>
            <person name="Wyder S."/>
            <person name="Zdobnov E.M."/>
            <person name="Zdobnov E.M."/>
            <person name="Wyder S."/>
            <person name="Kriventseva E.V."/>
            <person name="Kadowaki T."/>
            <person name="Bork P."/>
            <person name="Aranda M."/>
            <person name="Bao R."/>
            <person name="Beermann A."/>
            <person name="Berns N."/>
            <person name="Bolognesi R."/>
            <person name="Bonneton F."/>
            <person name="Bopp D."/>
            <person name="Brown S.J."/>
            <person name="Bucher G."/>
            <person name="Butts T."/>
            <person name="Chaumot A."/>
            <person name="Denell R.E."/>
            <person name="Ferrier D.E."/>
            <person name="Friedrich M."/>
            <person name="Gordon C.M."/>
            <person name="Jindra M."/>
            <person name="Klingler M."/>
            <person name="Lan Q."/>
            <person name="Lattorff H.M."/>
            <person name="Laudet V."/>
            <person name="von Levetsow C."/>
            <person name="Liu Z."/>
            <person name="Lutz R."/>
            <person name="Lynch J.A."/>
            <person name="da Fonseca R.N."/>
            <person name="Posnien N."/>
            <person name="Reuter R."/>
            <person name="Roth S."/>
            <person name="Savard J."/>
            <person name="Schinko J.B."/>
            <person name="Schmitt C."/>
            <person name="Schoppmeier M."/>
            <person name="Schroder R."/>
            <person name="Shippy T.D."/>
            <person name="Simonnet F."/>
            <person name="Marques-Souza H."/>
            <person name="Tautz D."/>
            <person name="Tomoyasu Y."/>
            <person name="Trauner J."/>
            <person name="Van der Zee M."/>
            <person name="Vervoort M."/>
            <person name="Wittkopp N."/>
            <person name="Wimmer E.A."/>
            <person name="Yang X."/>
            <person name="Jones A.K."/>
            <person name="Sattelle D.B."/>
            <person name="Ebert P.R."/>
            <person name="Nelson D."/>
            <person name="Scott J.G."/>
            <person name="Beeman R.W."/>
            <person name="Muthukrishnan S."/>
            <person name="Kramer K.J."/>
            <person name="Arakane Y."/>
            <person name="Beeman R.W."/>
            <person name="Zhu Q."/>
            <person name="Hogenkamp D."/>
            <person name="Dixit R."/>
            <person name="Oppert B."/>
            <person name="Jiang H."/>
            <person name="Zou Z."/>
            <person name="Marshall J."/>
            <person name="Elpidina E."/>
            <person name="Vinokurov K."/>
            <person name="Oppert C."/>
            <person name="Zou Z."/>
            <person name="Evans J."/>
            <person name="Lu Z."/>
            <person name="Zhao P."/>
            <person name="Sumathipala N."/>
            <person name="Altincicek B."/>
            <person name="Vilcinskas A."/>
            <person name="Williams M."/>
            <person name="Hultmark D."/>
            <person name="Hetru C."/>
            <person name="Jiang H."/>
            <person name="Grimmelikhuijzen C.J."/>
            <person name="Hauser F."/>
            <person name="Cazzamali G."/>
            <person name="Williamson M."/>
            <person name="Park Y."/>
            <person name="Li B."/>
            <person name="Tanaka Y."/>
            <person name="Predel R."/>
            <person name="Neupert S."/>
            <person name="Schachtner J."/>
            <person name="Verleyen P."/>
            <person name="Raible F."/>
            <person name="Bork P."/>
            <person name="Friedrich M."/>
            <person name="Walden K.K."/>
            <person name="Robertson H.M."/>
            <person name="Angeli S."/>
            <person name="Foret S."/>
            <person name="Bucher G."/>
            <person name="Schuetz S."/>
            <person name="Maleszka R."/>
            <person name="Wimmer E.A."/>
            <person name="Beeman R.W."/>
            <person name="Lorenzen M."/>
            <person name="Tomoyasu Y."/>
            <person name="Miller S.C."/>
            <person name="Grossmann D."/>
            <person name="Bucher G."/>
        </authorList>
    </citation>
    <scope>NUCLEOTIDE SEQUENCE [LARGE SCALE GENOMIC DNA]</scope>
    <source>
        <strain evidence="2 3">Georgia GA2</strain>
    </source>
</reference>
<dbReference type="EMBL" id="KQ971354">
    <property type="protein sequence ID" value="EFA06163.1"/>
    <property type="molecule type" value="Genomic_DNA"/>
</dbReference>
<proteinExistence type="predicted"/>
<keyword evidence="1" id="KW-0732">Signal</keyword>
<feature type="signal peptide" evidence="1">
    <location>
        <begin position="1"/>
        <end position="18"/>
    </location>
</feature>
<organism evidence="2 3">
    <name type="scientific">Tribolium castaneum</name>
    <name type="common">Red flour beetle</name>
    <dbReference type="NCBI Taxonomy" id="7070"/>
    <lineage>
        <taxon>Eukaryota</taxon>
        <taxon>Metazoa</taxon>
        <taxon>Ecdysozoa</taxon>
        <taxon>Arthropoda</taxon>
        <taxon>Hexapoda</taxon>
        <taxon>Insecta</taxon>
        <taxon>Pterygota</taxon>
        <taxon>Neoptera</taxon>
        <taxon>Endopterygota</taxon>
        <taxon>Coleoptera</taxon>
        <taxon>Polyphaga</taxon>
        <taxon>Cucujiformia</taxon>
        <taxon>Tenebrionidae</taxon>
        <taxon>Tenebrionidae incertae sedis</taxon>
        <taxon>Tribolium</taxon>
    </lineage>
</organism>
<keyword evidence="3" id="KW-1185">Reference proteome</keyword>
<evidence type="ECO:0000313" key="3">
    <source>
        <dbReference type="Proteomes" id="UP000007266"/>
    </source>
</evidence>
<sequence length="63" mass="7180">MKFTTLCFVVILFAAALAVPMPFPAAPIAGPEKDLKSSESAYIYPYAYPYYYWGHYPYLIYGK</sequence>
<name>D6WPW9_TRICA</name>
<evidence type="ECO:0008006" key="4">
    <source>
        <dbReference type="Google" id="ProtNLM"/>
    </source>
</evidence>
<feature type="chain" id="PRO_5003089779" description="Neuropeptide-like 4" evidence="1">
    <location>
        <begin position="19"/>
        <end position="63"/>
    </location>
</feature>
<accession>D6WPW9</accession>
<reference evidence="2 3" key="2">
    <citation type="journal article" date="2010" name="Nucleic Acids Res.">
        <title>BeetleBase in 2010: revisions to provide comprehensive genomic information for Tribolium castaneum.</title>
        <authorList>
            <person name="Kim H.S."/>
            <person name="Murphy T."/>
            <person name="Xia J."/>
            <person name="Caragea D."/>
            <person name="Park Y."/>
            <person name="Beeman R.W."/>
            <person name="Lorenzen M.D."/>
            <person name="Butcher S."/>
            <person name="Manak J.R."/>
            <person name="Brown S.J."/>
        </authorList>
    </citation>
    <scope>GENOME REANNOTATION</scope>
    <source>
        <strain evidence="2 3">Georgia GA2</strain>
    </source>
</reference>
<evidence type="ECO:0000256" key="1">
    <source>
        <dbReference type="SAM" id="SignalP"/>
    </source>
</evidence>
<dbReference type="HOGENOM" id="CLU_2888662_0_0_1"/>
<dbReference type="AlphaFoldDB" id="D6WPW9"/>
<evidence type="ECO:0000313" key="2">
    <source>
        <dbReference type="EMBL" id="EFA06163.1"/>
    </source>
</evidence>